<dbReference type="InterPro" id="IPR036390">
    <property type="entry name" value="WH_DNA-bd_sf"/>
</dbReference>
<dbReference type="AlphaFoldDB" id="A0A679J9R2"/>
<evidence type="ECO:0000313" key="5">
    <source>
        <dbReference type="EMBL" id="CAA2105321.1"/>
    </source>
</evidence>
<keyword evidence="3" id="KW-0804">Transcription</keyword>
<gene>
    <name evidence="5" type="primary">yvoA</name>
    <name evidence="5" type="ORF">MBUL_03134</name>
</gene>
<dbReference type="GO" id="GO:0003700">
    <property type="term" value="F:DNA-binding transcription factor activity"/>
    <property type="evidence" value="ECO:0007669"/>
    <property type="project" value="InterPro"/>
</dbReference>
<dbReference type="InterPro" id="IPR011663">
    <property type="entry name" value="UTRA"/>
</dbReference>
<dbReference type="InterPro" id="IPR028978">
    <property type="entry name" value="Chorismate_lyase_/UTRA_dom_sf"/>
</dbReference>
<dbReference type="Pfam" id="PF00392">
    <property type="entry name" value="GntR"/>
    <property type="match status" value="1"/>
</dbReference>
<evidence type="ECO:0000259" key="4">
    <source>
        <dbReference type="PROSITE" id="PS50949"/>
    </source>
</evidence>
<dbReference type="SMART" id="SM00345">
    <property type="entry name" value="HTH_GNTR"/>
    <property type="match status" value="1"/>
</dbReference>
<dbReference type="EMBL" id="LR743504">
    <property type="protein sequence ID" value="CAA2105321.1"/>
    <property type="molecule type" value="Genomic_DNA"/>
</dbReference>
<keyword evidence="1" id="KW-0805">Transcription regulation</keyword>
<dbReference type="Gene3D" id="3.40.1410.10">
    <property type="entry name" value="Chorismate lyase-like"/>
    <property type="match status" value="1"/>
</dbReference>
<dbReference type="PANTHER" id="PTHR44846">
    <property type="entry name" value="MANNOSYL-D-GLYCERATE TRANSPORT/METABOLISM SYSTEM REPRESSOR MNGR-RELATED"/>
    <property type="match status" value="1"/>
</dbReference>
<dbReference type="InterPro" id="IPR036388">
    <property type="entry name" value="WH-like_DNA-bd_sf"/>
</dbReference>
<protein>
    <submittedName>
        <fullName evidence="5">HTH-type transcriptional repressor YvoA</fullName>
    </submittedName>
</protein>
<dbReference type="Pfam" id="PF07702">
    <property type="entry name" value="UTRA"/>
    <property type="match status" value="1"/>
</dbReference>
<dbReference type="SMART" id="SM00866">
    <property type="entry name" value="UTRA"/>
    <property type="match status" value="1"/>
</dbReference>
<feature type="domain" description="HTH gntR-type" evidence="4">
    <location>
        <begin position="1"/>
        <end position="67"/>
    </location>
</feature>
<dbReference type="PANTHER" id="PTHR44846:SF1">
    <property type="entry name" value="MANNOSYL-D-GLYCERATE TRANSPORT_METABOLISM SYSTEM REPRESSOR MNGR-RELATED"/>
    <property type="match status" value="1"/>
</dbReference>
<name>A0A679J9R2_9HYPH</name>
<dbReference type="PRINTS" id="PR00035">
    <property type="entry name" value="HTHGNTR"/>
</dbReference>
<dbReference type="PROSITE" id="PS50949">
    <property type="entry name" value="HTH_GNTR"/>
    <property type="match status" value="1"/>
</dbReference>
<sequence length="231" mass="25788">MYRQLEHQFRAMITDGLLAAGATLPAERKLALDLGISRKTVQQCYDALRQQRLVTAHGRNGYIVEDGFRRIKPGMERLKGFTEEMRELGRVPSTRLLERAVGEDRSIASIFGLSSTARFLRLVRVRLGDGIPLSVEKAWYDVGIAPGLAEADLSGSIYARLMECGAPLVDCEQTIEAASPEPQECAIFGFSEPLPCLLIKRRSYGADGRMIEYVEGLFRGDAYAYRLRLRA</sequence>
<evidence type="ECO:0000256" key="2">
    <source>
        <dbReference type="ARBA" id="ARBA00023125"/>
    </source>
</evidence>
<dbReference type="SUPFAM" id="SSF46785">
    <property type="entry name" value="Winged helix' DNA-binding domain"/>
    <property type="match status" value="1"/>
</dbReference>
<evidence type="ECO:0000256" key="3">
    <source>
        <dbReference type="ARBA" id="ARBA00023163"/>
    </source>
</evidence>
<organism evidence="5">
    <name type="scientific">Methylobacterium bullatum</name>
    <dbReference type="NCBI Taxonomy" id="570505"/>
    <lineage>
        <taxon>Bacteria</taxon>
        <taxon>Pseudomonadati</taxon>
        <taxon>Pseudomonadota</taxon>
        <taxon>Alphaproteobacteria</taxon>
        <taxon>Hyphomicrobiales</taxon>
        <taxon>Methylobacteriaceae</taxon>
        <taxon>Methylobacterium</taxon>
    </lineage>
</organism>
<proteinExistence type="predicted"/>
<dbReference type="Gene3D" id="1.10.10.10">
    <property type="entry name" value="Winged helix-like DNA-binding domain superfamily/Winged helix DNA-binding domain"/>
    <property type="match status" value="1"/>
</dbReference>
<keyword evidence="2" id="KW-0238">DNA-binding</keyword>
<dbReference type="GO" id="GO:0003677">
    <property type="term" value="F:DNA binding"/>
    <property type="evidence" value="ECO:0007669"/>
    <property type="project" value="UniProtKB-KW"/>
</dbReference>
<dbReference type="GO" id="GO:0045892">
    <property type="term" value="P:negative regulation of DNA-templated transcription"/>
    <property type="evidence" value="ECO:0007669"/>
    <property type="project" value="TreeGrafter"/>
</dbReference>
<dbReference type="InterPro" id="IPR050679">
    <property type="entry name" value="Bact_HTH_transcr_reg"/>
</dbReference>
<evidence type="ECO:0000256" key="1">
    <source>
        <dbReference type="ARBA" id="ARBA00023015"/>
    </source>
</evidence>
<reference evidence="5" key="1">
    <citation type="submission" date="2019-12" db="EMBL/GenBank/DDBJ databases">
        <authorList>
            <person name="Cremers G."/>
        </authorList>
    </citation>
    <scope>NUCLEOTIDE SEQUENCE</scope>
    <source>
        <strain evidence="5">Mbul1</strain>
    </source>
</reference>
<accession>A0A679J9R2</accession>
<dbReference type="InterPro" id="IPR000524">
    <property type="entry name" value="Tscrpt_reg_HTH_GntR"/>
</dbReference>
<dbReference type="SUPFAM" id="SSF64288">
    <property type="entry name" value="Chorismate lyase-like"/>
    <property type="match status" value="1"/>
</dbReference>
<dbReference type="CDD" id="cd07377">
    <property type="entry name" value="WHTH_GntR"/>
    <property type="match status" value="1"/>
</dbReference>